<comment type="caution">
    <text evidence="1">The sequence shown here is derived from an EMBL/GenBank/DDBJ whole genome shotgun (WGS) entry which is preliminary data.</text>
</comment>
<reference evidence="1 2" key="1">
    <citation type="submission" date="2019-06" db="EMBL/GenBank/DDBJ databases">
        <title>Whole genome shotgun sequence of Streptomyces spinoverrucosus NBRC 14228.</title>
        <authorList>
            <person name="Hosoyama A."/>
            <person name="Uohara A."/>
            <person name="Ohji S."/>
            <person name="Ichikawa N."/>
        </authorList>
    </citation>
    <scope>NUCLEOTIDE SEQUENCE [LARGE SCALE GENOMIC DNA]</scope>
    <source>
        <strain evidence="1 2">NBRC 14228</strain>
    </source>
</reference>
<dbReference type="EMBL" id="BJND01000057">
    <property type="protein sequence ID" value="GEC08721.1"/>
    <property type="molecule type" value="Genomic_DNA"/>
</dbReference>
<dbReference type="Proteomes" id="UP000317881">
    <property type="component" value="Unassembled WGS sequence"/>
</dbReference>
<accession>A0A4Y3VSF2</accession>
<protein>
    <submittedName>
        <fullName evidence="1">Uncharacterized protein</fullName>
    </submittedName>
</protein>
<dbReference type="AlphaFoldDB" id="A0A4Y3VSF2"/>
<evidence type="ECO:0000313" key="2">
    <source>
        <dbReference type="Proteomes" id="UP000317881"/>
    </source>
</evidence>
<name>A0A4Y3VSF2_9ACTN</name>
<sequence length="107" mass="10992">MVDDSRGLSVGVGDPCGVIGDQRRTQGSVSTRGTGAAGGVLVVGPYLTRQAGHVAWDCAARRISSLLPSVRTGLWLSTARELLIACHAGVVGHDTAKEDVARAPCVP</sequence>
<gene>
    <name evidence="1" type="ORF">SSP24_63760</name>
</gene>
<keyword evidence="2" id="KW-1185">Reference proteome</keyword>
<proteinExistence type="predicted"/>
<evidence type="ECO:0000313" key="1">
    <source>
        <dbReference type="EMBL" id="GEC08721.1"/>
    </source>
</evidence>
<organism evidence="1 2">
    <name type="scientific">Streptomyces spinoverrucosus</name>
    <dbReference type="NCBI Taxonomy" id="284043"/>
    <lineage>
        <taxon>Bacteria</taxon>
        <taxon>Bacillati</taxon>
        <taxon>Actinomycetota</taxon>
        <taxon>Actinomycetes</taxon>
        <taxon>Kitasatosporales</taxon>
        <taxon>Streptomycetaceae</taxon>
        <taxon>Streptomyces</taxon>
    </lineage>
</organism>